<dbReference type="GO" id="GO:0016757">
    <property type="term" value="F:glycosyltransferase activity"/>
    <property type="evidence" value="ECO:0007669"/>
    <property type="project" value="UniProtKB-KW"/>
</dbReference>
<evidence type="ECO:0000313" key="7">
    <source>
        <dbReference type="EMBL" id="KKT85278.1"/>
    </source>
</evidence>
<keyword evidence="3" id="KW-0328">Glycosyltransferase</keyword>
<dbReference type="EMBL" id="LCJW01000037">
    <property type="protein sequence ID" value="KKT85278.1"/>
    <property type="molecule type" value="Genomic_DNA"/>
</dbReference>
<protein>
    <submittedName>
        <fullName evidence="7">Glycosyltransferase</fullName>
    </submittedName>
</protein>
<gene>
    <name evidence="7" type="ORF">UW84_C0037G0005</name>
</gene>
<comment type="subcellular location">
    <subcellularLocation>
        <location evidence="1">Cell membrane</location>
    </subcellularLocation>
</comment>
<dbReference type="PANTHER" id="PTHR43646">
    <property type="entry name" value="GLYCOSYLTRANSFERASE"/>
    <property type="match status" value="1"/>
</dbReference>
<comment type="caution">
    <text evidence="7">The sequence shown here is derived from an EMBL/GenBank/DDBJ whole genome shotgun (WGS) entry which is preliminary data.</text>
</comment>
<name>A0A0G1KP29_9BACT</name>
<keyword evidence="2" id="KW-1003">Cell membrane</keyword>
<proteinExistence type="predicted"/>
<reference evidence="7 8" key="1">
    <citation type="journal article" date="2015" name="Nature">
        <title>rRNA introns, odd ribosomes, and small enigmatic genomes across a large radiation of phyla.</title>
        <authorList>
            <person name="Brown C.T."/>
            <person name="Hug L.A."/>
            <person name="Thomas B.C."/>
            <person name="Sharon I."/>
            <person name="Castelle C.J."/>
            <person name="Singh A."/>
            <person name="Wilkins M.J."/>
            <person name="Williams K.H."/>
            <person name="Banfield J.F."/>
        </authorList>
    </citation>
    <scope>NUCLEOTIDE SEQUENCE [LARGE SCALE GENOMIC DNA]</scope>
</reference>
<evidence type="ECO:0000256" key="2">
    <source>
        <dbReference type="ARBA" id="ARBA00022475"/>
    </source>
</evidence>
<dbReference type="InterPro" id="IPR001173">
    <property type="entry name" value="Glyco_trans_2-like"/>
</dbReference>
<feature type="domain" description="Glycosyltransferase 2-like" evidence="6">
    <location>
        <begin position="10"/>
        <end position="167"/>
    </location>
</feature>
<dbReference type="PANTHER" id="PTHR43646:SF2">
    <property type="entry name" value="GLYCOSYLTRANSFERASE 2-LIKE DOMAIN-CONTAINING PROTEIN"/>
    <property type="match status" value="1"/>
</dbReference>
<sequence length="289" mass="33267">MNDIHKPFFSIIIPALNEEKFLPLLLGDLTKQTFQDFEVIVIDGKSEDKTIEKAKLFTNKLPPLTILSSEVRNVSVQRNLGAGKALGHYFIFNDADNRLPEYFLEGIRYNLHVKSIDLFTCWCNPDSNQSYDKTVSTYLNLLVETGYLIKQPIAFGAMIGCRRDVFKVIGGFNPKIGFAEDTDFVRQGFKKKLSFIVYHEPRHLYSFRRFRHTEKLKLLRQYAILNLKYFTNQKVNQSKEYPMGGSHIDYNASTPDFIKTVLASFKHNKPSSKIVDKIRALLSLEANLP</sequence>
<accession>A0A0G1KP29</accession>
<dbReference type="SUPFAM" id="SSF53448">
    <property type="entry name" value="Nucleotide-diphospho-sugar transferases"/>
    <property type="match status" value="1"/>
</dbReference>
<evidence type="ECO:0000256" key="1">
    <source>
        <dbReference type="ARBA" id="ARBA00004236"/>
    </source>
</evidence>
<dbReference type="InterPro" id="IPR029044">
    <property type="entry name" value="Nucleotide-diphossugar_trans"/>
</dbReference>
<dbReference type="AlphaFoldDB" id="A0A0G1KP29"/>
<keyword evidence="4 7" id="KW-0808">Transferase</keyword>
<organism evidence="7 8">
    <name type="scientific">Candidatus Collierbacteria bacterium GW2011_GWA2_44_99</name>
    <dbReference type="NCBI Taxonomy" id="1618380"/>
    <lineage>
        <taxon>Bacteria</taxon>
        <taxon>Candidatus Collieribacteriota</taxon>
    </lineage>
</organism>
<evidence type="ECO:0000256" key="5">
    <source>
        <dbReference type="ARBA" id="ARBA00023136"/>
    </source>
</evidence>
<evidence type="ECO:0000256" key="4">
    <source>
        <dbReference type="ARBA" id="ARBA00022679"/>
    </source>
</evidence>
<evidence type="ECO:0000259" key="6">
    <source>
        <dbReference type="Pfam" id="PF00535"/>
    </source>
</evidence>
<keyword evidence="5" id="KW-0472">Membrane</keyword>
<evidence type="ECO:0000313" key="8">
    <source>
        <dbReference type="Proteomes" id="UP000034797"/>
    </source>
</evidence>
<evidence type="ECO:0000256" key="3">
    <source>
        <dbReference type="ARBA" id="ARBA00022676"/>
    </source>
</evidence>
<dbReference type="Pfam" id="PF00535">
    <property type="entry name" value="Glycos_transf_2"/>
    <property type="match status" value="1"/>
</dbReference>
<dbReference type="Proteomes" id="UP000034797">
    <property type="component" value="Unassembled WGS sequence"/>
</dbReference>
<dbReference type="GO" id="GO:0005886">
    <property type="term" value="C:plasma membrane"/>
    <property type="evidence" value="ECO:0007669"/>
    <property type="project" value="UniProtKB-SubCell"/>
</dbReference>
<dbReference type="Gene3D" id="3.90.550.10">
    <property type="entry name" value="Spore Coat Polysaccharide Biosynthesis Protein SpsA, Chain A"/>
    <property type="match status" value="1"/>
</dbReference>